<keyword evidence="3" id="KW-1185">Reference proteome</keyword>
<dbReference type="Proteomes" id="UP001152798">
    <property type="component" value="Chromosome 4"/>
</dbReference>
<feature type="region of interest" description="Disordered" evidence="1">
    <location>
        <begin position="59"/>
        <end position="90"/>
    </location>
</feature>
<reference evidence="2" key="1">
    <citation type="submission" date="2022-01" db="EMBL/GenBank/DDBJ databases">
        <authorList>
            <person name="King R."/>
        </authorList>
    </citation>
    <scope>NUCLEOTIDE SEQUENCE</scope>
</reference>
<gene>
    <name evidence="2" type="ORF">NEZAVI_LOCUS9819</name>
</gene>
<evidence type="ECO:0000256" key="1">
    <source>
        <dbReference type="SAM" id="MobiDB-lite"/>
    </source>
</evidence>
<feature type="compositionally biased region" description="Polar residues" evidence="1">
    <location>
        <begin position="59"/>
        <end position="70"/>
    </location>
</feature>
<feature type="compositionally biased region" description="Basic residues" evidence="1">
    <location>
        <begin position="71"/>
        <end position="90"/>
    </location>
</feature>
<dbReference type="AlphaFoldDB" id="A0A9P0MQ37"/>
<accession>A0A9P0MQ37</accession>
<dbReference type="EMBL" id="OV725080">
    <property type="protein sequence ID" value="CAH1400615.1"/>
    <property type="molecule type" value="Genomic_DNA"/>
</dbReference>
<sequence length="90" mass="10433">MNFHKDEDLVLLHTLRVSSDTAEHAVLTCKKILPTPSLVVQENWVIQSWKREEINGIGQHTSTYGESTQQRKAKNWHSKGQQTHRRKEEG</sequence>
<protein>
    <submittedName>
        <fullName evidence="2">Uncharacterized protein</fullName>
    </submittedName>
</protein>
<evidence type="ECO:0000313" key="3">
    <source>
        <dbReference type="Proteomes" id="UP001152798"/>
    </source>
</evidence>
<name>A0A9P0MQ37_NEZVI</name>
<organism evidence="2 3">
    <name type="scientific">Nezara viridula</name>
    <name type="common">Southern green stink bug</name>
    <name type="synonym">Cimex viridulus</name>
    <dbReference type="NCBI Taxonomy" id="85310"/>
    <lineage>
        <taxon>Eukaryota</taxon>
        <taxon>Metazoa</taxon>
        <taxon>Ecdysozoa</taxon>
        <taxon>Arthropoda</taxon>
        <taxon>Hexapoda</taxon>
        <taxon>Insecta</taxon>
        <taxon>Pterygota</taxon>
        <taxon>Neoptera</taxon>
        <taxon>Paraneoptera</taxon>
        <taxon>Hemiptera</taxon>
        <taxon>Heteroptera</taxon>
        <taxon>Panheteroptera</taxon>
        <taxon>Pentatomomorpha</taxon>
        <taxon>Pentatomoidea</taxon>
        <taxon>Pentatomidae</taxon>
        <taxon>Pentatominae</taxon>
        <taxon>Nezara</taxon>
    </lineage>
</organism>
<proteinExistence type="predicted"/>
<evidence type="ECO:0000313" key="2">
    <source>
        <dbReference type="EMBL" id="CAH1400615.1"/>
    </source>
</evidence>